<keyword evidence="7 12" id="KW-0175">Coiled coil</keyword>
<evidence type="ECO:0000256" key="12">
    <source>
        <dbReference type="SAM" id="Coils"/>
    </source>
</evidence>
<keyword evidence="4 11" id="KW-0547">Nucleotide-binding</keyword>
<dbReference type="GO" id="GO:0016887">
    <property type="term" value="F:ATP hydrolysis activity"/>
    <property type="evidence" value="ECO:0007669"/>
    <property type="project" value="TreeGrafter"/>
</dbReference>
<comment type="subcellular location">
    <subcellularLocation>
        <location evidence="1">Plastid</location>
    </subcellularLocation>
</comment>
<dbReference type="PRINTS" id="PR00380">
    <property type="entry name" value="KINESINHEAVY"/>
</dbReference>
<name>A0A7J6WXK7_THATH</name>
<dbReference type="SMART" id="SM00129">
    <property type="entry name" value="KISc"/>
    <property type="match status" value="1"/>
</dbReference>
<dbReference type="Pfam" id="PF00225">
    <property type="entry name" value="Kinesin"/>
    <property type="match status" value="1"/>
</dbReference>
<dbReference type="OrthoDB" id="3176171at2759"/>
<dbReference type="Pfam" id="PF04755">
    <property type="entry name" value="PAP_fibrillin"/>
    <property type="match status" value="1"/>
</dbReference>
<dbReference type="GO" id="GO:0007018">
    <property type="term" value="P:microtubule-based movement"/>
    <property type="evidence" value="ECO:0007669"/>
    <property type="project" value="InterPro"/>
</dbReference>
<protein>
    <recommendedName>
        <fullName evidence="10">Kinesin-like protein KIN-10A</fullName>
    </recommendedName>
</protein>
<dbReference type="GO" id="GO:0005874">
    <property type="term" value="C:microtubule"/>
    <property type="evidence" value="ECO:0007669"/>
    <property type="project" value="UniProtKB-KW"/>
</dbReference>
<dbReference type="PANTHER" id="PTHR24115:SF416">
    <property type="entry name" value="KINESIN-LIKE PROTEIN KIN-10A"/>
    <property type="match status" value="1"/>
</dbReference>
<organism evidence="15 16">
    <name type="scientific">Thalictrum thalictroides</name>
    <name type="common">Rue-anemone</name>
    <name type="synonym">Anemone thalictroides</name>
    <dbReference type="NCBI Taxonomy" id="46969"/>
    <lineage>
        <taxon>Eukaryota</taxon>
        <taxon>Viridiplantae</taxon>
        <taxon>Streptophyta</taxon>
        <taxon>Embryophyta</taxon>
        <taxon>Tracheophyta</taxon>
        <taxon>Spermatophyta</taxon>
        <taxon>Magnoliopsida</taxon>
        <taxon>Ranunculales</taxon>
        <taxon>Ranunculaceae</taxon>
        <taxon>Thalictroideae</taxon>
        <taxon>Thalictrum</taxon>
    </lineage>
</organism>
<evidence type="ECO:0000256" key="1">
    <source>
        <dbReference type="ARBA" id="ARBA00004474"/>
    </source>
</evidence>
<dbReference type="InterPro" id="IPR027640">
    <property type="entry name" value="Kinesin-like_fam"/>
</dbReference>
<evidence type="ECO:0000256" key="4">
    <source>
        <dbReference type="ARBA" id="ARBA00022741"/>
    </source>
</evidence>
<dbReference type="PANTHER" id="PTHR24115">
    <property type="entry name" value="KINESIN-RELATED"/>
    <property type="match status" value="1"/>
</dbReference>
<dbReference type="InterPro" id="IPR001752">
    <property type="entry name" value="Kinesin_motor_dom"/>
</dbReference>
<evidence type="ECO:0000256" key="2">
    <source>
        <dbReference type="ARBA" id="ARBA00022640"/>
    </source>
</evidence>
<dbReference type="InterPro" id="IPR036961">
    <property type="entry name" value="Kinesin_motor_dom_sf"/>
</dbReference>
<dbReference type="Gene3D" id="3.40.850.10">
    <property type="entry name" value="Kinesin motor domain"/>
    <property type="match status" value="1"/>
</dbReference>
<evidence type="ECO:0000256" key="13">
    <source>
        <dbReference type="SAM" id="MobiDB-lite"/>
    </source>
</evidence>
<dbReference type="GO" id="GO:0009536">
    <property type="term" value="C:plastid"/>
    <property type="evidence" value="ECO:0007669"/>
    <property type="project" value="UniProtKB-SubCell"/>
</dbReference>
<feature type="compositionally biased region" description="Polar residues" evidence="13">
    <location>
        <begin position="94"/>
        <end position="106"/>
    </location>
</feature>
<evidence type="ECO:0000256" key="7">
    <source>
        <dbReference type="ARBA" id="ARBA00023054"/>
    </source>
</evidence>
<comment type="caution">
    <text evidence="15">The sequence shown here is derived from an EMBL/GenBank/DDBJ whole genome shotgun (WGS) entry which is preliminary data.</text>
</comment>
<evidence type="ECO:0000256" key="11">
    <source>
        <dbReference type="PROSITE-ProRule" id="PRU00283"/>
    </source>
</evidence>
<keyword evidence="16" id="KW-1185">Reference proteome</keyword>
<evidence type="ECO:0000259" key="14">
    <source>
        <dbReference type="PROSITE" id="PS50067"/>
    </source>
</evidence>
<gene>
    <name evidence="15" type="ORF">FRX31_008255</name>
</gene>
<reference evidence="15 16" key="1">
    <citation type="submission" date="2020-06" db="EMBL/GenBank/DDBJ databases">
        <title>Transcriptomic and genomic resources for Thalictrum thalictroides and T. hernandezii: Facilitating candidate gene discovery in an emerging model plant lineage.</title>
        <authorList>
            <person name="Arias T."/>
            <person name="Riano-Pachon D.M."/>
            <person name="Di Stilio V.S."/>
        </authorList>
    </citation>
    <scope>NUCLEOTIDE SEQUENCE [LARGE SCALE GENOMIC DNA]</scope>
    <source>
        <strain evidence="16">cv. WT478/WT964</strain>
        <tissue evidence="15">Leaves</tissue>
    </source>
</reference>
<feature type="binding site" evidence="11">
    <location>
        <begin position="432"/>
        <end position="439"/>
    </location>
    <ligand>
        <name>ATP</name>
        <dbReference type="ChEBI" id="CHEBI:30616"/>
    </ligand>
</feature>
<keyword evidence="3" id="KW-0493">Microtubule</keyword>
<dbReference type="AlphaFoldDB" id="A0A7J6WXK7"/>
<evidence type="ECO:0000313" key="15">
    <source>
        <dbReference type="EMBL" id="KAF5202164.1"/>
    </source>
</evidence>
<keyword evidence="2" id="KW-0934">Plastid</keyword>
<keyword evidence="5 11" id="KW-0067">ATP-binding</keyword>
<dbReference type="FunFam" id="3.40.850.10:FF:000068">
    <property type="entry name" value="p-loop containing nucleoside triphosphate hydrolase superfamily protein"/>
    <property type="match status" value="1"/>
</dbReference>
<dbReference type="InterPro" id="IPR006843">
    <property type="entry name" value="PAP/fibrillin_dom"/>
</dbReference>
<evidence type="ECO:0000256" key="3">
    <source>
        <dbReference type="ARBA" id="ARBA00022701"/>
    </source>
</evidence>
<keyword evidence="6" id="KW-0809">Transit peptide</keyword>
<feature type="compositionally biased region" description="Basic and acidic residues" evidence="13">
    <location>
        <begin position="56"/>
        <end position="78"/>
    </location>
</feature>
<evidence type="ECO:0000256" key="10">
    <source>
        <dbReference type="ARBA" id="ARBA00073419"/>
    </source>
</evidence>
<dbReference type="GO" id="GO:0005871">
    <property type="term" value="C:kinesin complex"/>
    <property type="evidence" value="ECO:0007669"/>
    <property type="project" value="TreeGrafter"/>
</dbReference>
<feature type="region of interest" description="Disordered" evidence="13">
    <location>
        <begin position="56"/>
        <end position="106"/>
    </location>
</feature>
<evidence type="ECO:0000256" key="8">
    <source>
        <dbReference type="ARBA" id="ARBA00023175"/>
    </source>
</evidence>
<dbReference type="EMBL" id="JABWDY010008505">
    <property type="protein sequence ID" value="KAF5202164.1"/>
    <property type="molecule type" value="Genomic_DNA"/>
</dbReference>
<proteinExistence type="inferred from homology"/>
<dbReference type="PROSITE" id="PS50067">
    <property type="entry name" value="KINESIN_MOTOR_2"/>
    <property type="match status" value="1"/>
</dbReference>
<dbReference type="SUPFAM" id="SSF52540">
    <property type="entry name" value="P-loop containing nucleoside triphosphate hydrolases"/>
    <property type="match status" value="1"/>
</dbReference>
<comment type="similarity">
    <text evidence="9">Belongs to the TRAFAC class myosin-kinesin ATPase superfamily. Kinesin family. KIN-10 subfamily.</text>
</comment>
<dbReference type="GO" id="GO:0005524">
    <property type="term" value="F:ATP binding"/>
    <property type="evidence" value="ECO:0007669"/>
    <property type="project" value="UniProtKB-UniRule"/>
</dbReference>
<accession>A0A7J6WXK7</accession>
<evidence type="ECO:0000256" key="5">
    <source>
        <dbReference type="ARBA" id="ARBA00022840"/>
    </source>
</evidence>
<dbReference type="GO" id="GO:0008017">
    <property type="term" value="F:microtubule binding"/>
    <property type="evidence" value="ECO:0007669"/>
    <property type="project" value="InterPro"/>
</dbReference>
<feature type="coiled-coil region" evidence="12">
    <location>
        <begin position="710"/>
        <end position="828"/>
    </location>
</feature>
<dbReference type="InterPro" id="IPR027417">
    <property type="entry name" value="P-loop_NTPase"/>
</dbReference>
<sequence>MNPSPNFIGIVQSYDEATLCPQIEECFMRESAIRIAAREYSVQCYDWLQEERDARRRSEEQSEAHMTRQMYHNEEPVVPRRRGRPPGSHGRGNASIQGSFTLNSPFDHQTRLSTTTSLPKKPKRNLTLKASTLEENVSSVIDSIPSLPIYNELKLKLLSAVSGLNKGLVAKEEDMKKVDAAAKELEEVGGLVDLSTDLDKLQGRWKLIYSSAFSSRTLGGSRPGPPIGRLLPLTLGQVFQRIDTFSKDFDNIVELQLGAPWPFPPVEVTATLAHKFELTGSAKIKIVFEKTTVKTTGNLSQIPPFELPKIPDAFRPSSNTGSGEFEVTYLDADTRITRGDRAKETHQTDHPVEVVGRIRNYPDQKEKPTSALHISSDQRSIQVRTEIGYRDFTLDGVSVSEEEDLDGFYKKFIKSRITGVKLGDKCTIMMYGPTGAGKSHTMFGCPKQPGLVYRALKDILGGVDEENEGDLGFGSFVQVTFLEIYNEEVYDLLSNSNGGGFSLGWPKGNASKVKLEVMGKKAKNATFLSGNEAGKISREVAKVEKRRIVKSTQCNDRSSRSHCMIILDVPTVGGRLMLVDMAGSENIEQAGQLGFEAKIQTAKINQGNTALKRVVESIANGDSHVPFRDSKLTMLLQDSFEDDKAKILMILCASPDPKELYKTISTLEYGAKAKCIVRGVHTPNKDTISCEDGSSAVILGSRIAAMDQFIVKLQMENKRREKERNEAHKELMKKEEEVAALRAKLELMERMNPVESEEEINLKVKEREQILKLELEKKLQECQKMANEYVEMGRRRMEEKILQQQEELELLRRRLEELESELHHSRDNTGGDKSRKVEEGGFAKRLMDLYADQGMEKSMDLDTGDQQQIIVRVVKKKDKSVSPLHKISSKSSQQNQSHLATIDVGGDGCLIAPKHTEKIALPLSTVYEDEGQYKENTEDEEVEKLVVEESAVHISRKVDDVCLAYNNTDSFVVPQNLQSPKPYFESFEKVDCYSLKKSEGKGLGFGLMDTLEDTKDPASARRTRIQNIFLLCGNHRELAQHVRTPTPYKKKTEAADVPLSPAAARDENSVAKSFSKENSPLQTAAHVPEFVHVRRVLSDVTTRNTIETPSTGLHVEPFASPLKLLNDQNLARSYLTSSRV</sequence>
<dbReference type="GO" id="GO:0003777">
    <property type="term" value="F:microtubule motor activity"/>
    <property type="evidence" value="ECO:0007669"/>
    <property type="project" value="InterPro"/>
</dbReference>
<feature type="domain" description="Kinesin motor" evidence="14">
    <location>
        <begin position="351"/>
        <end position="676"/>
    </location>
</feature>
<evidence type="ECO:0000313" key="16">
    <source>
        <dbReference type="Proteomes" id="UP000554482"/>
    </source>
</evidence>
<dbReference type="Proteomes" id="UP000554482">
    <property type="component" value="Unassembled WGS sequence"/>
</dbReference>
<evidence type="ECO:0000256" key="9">
    <source>
        <dbReference type="ARBA" id="ARBA00061615"/>
    </source>
</evidence>
<evidence type="ECO:0000256" key="6">
    <source>
        <dbReference type="ARBA" id="ARBA00022946"/>
    </source>
</evidence>
<keyword evidence="8 11" id="KW-0505">Motor protein</keyword>